<evidence type="ECO:0000313" key="1">
    <source>
        <dbReference type="EMBL" id="KXA05067.1"/>
    </source>
</evidence>
<accession>A0A133MM03</accession>
<sequence length="207" mass="24426">MKKEVLKHNSKMIEVCLKELDDYLKTKEKNKDEKIVKNKKAIKGIRKYRLGYDFLFLPNRTFKYKGELIGGTSITVLFKVYDIDGNEILFETEGEELKEQTIKLKNGEECYLCDLFYCSFDKEKFKEDQTFDFSPTMNVIMSNCRIAMEIHSYTKDIEVRKVIFEPENIDRKEFNDIILNNLERFDVTDNKPAQSCAYIAIEVTEEV</sequence>
<comment type="caution">
    <text evidence="1">The sequence shown here is derived from an EMBL/GenBank/DDBJ whole genome shotgun (WGS) entry which is preliminary data.</text>
</comment>
<name>A0A133MM03_CLOPF</name>
<evidence type="ECO:0000313" key="2">
    <source>
        <dbReference type="Proteomes" id="UP000070646"/>
    </source>
</evidence>
<proteinExistence type="predicted"/>
<gene>
    <name evidence="1" type="ORF">HMPREF3222_03135</name>
</gene>
<protein>
    <submittedName>
        <fullName evidence="1">Uncharacterized protein</fullName>
    </submittedName>
</protein>
<dbReference type="PATRIC" id="fig|1502.174.peg.3162"/>
<organism evidence="1 2">
    <name type="scientific">Clostridium perfringens</name>
    <dbReference type="NCBI Taxonomy" id="1502"/>
    <lineage>
        <taxon>Bacteria</taxon>
        <taxon>Bacillati</taxon>
        <taxon>Bacillota</taxon>
        <taxon>Clostridia</taxon>
        <taxon>Eubacteriales</taxon>
        <taxon>Clostridiaceae</taxon>
        <taxon>Clostridium</taxon>
    </lineage>
</organism>
<dbReference type="EMBL" id="LRPU01000208">
    <property type="protein sequence ID" value="KXA05067.1"/>
    <property type="molecule type" value="Genomic_DNA"/>
</dbReference>
<dbReference type="RefSeq" id="WP_060796920.1">
    <property type="nucleotide sequence ID" value="NZ_KQ956330.1"/>
</dbReference>
<dbReference type="AlphaFoldDB" id="A0A133MM03"/>
<reference evidence="1 2" key="1">
    <citation type="submission" date="2016-01" db="EMBL/GenBank/DDBJ databases">
        <authorList>
            <person name="Oliw E.H."/>
        </authorList>
    </citation>
    <scope>NUCLEOTIDE SEQUENCE [LARGE SCALE GENOMIC DNA]</scope>
    <source>
        <strain evidence="1 2">MJR7757A</strain>
    </source>
</reference>
<dbReference type="Proteomes" id="UP000070646">
    <property type="component" value="Unassembled WGS sequence"/>
</dbReference>